<dbReference type="Pfam" id="PF12763">
    <property type="entry name" value="EH"/>
    <property type="match status" value="1"/>
</dbReference>
<dbReference type="Proteomes" id="UP001150266">
    <property type="component" value="Unassembled WGS sequence"/>
</dbReference>
<sequence>SSSSSTTAPGPSTSVLSLTRPTPVPLLARKRYETVFDANLTNLNIFASNNASTFNSPKPALLSPSAALSIPRKGWRGLSIDLITSDEQENGEDKNKDRDSSGQGKQNAGEQLNRLPGSVVRVIWTKSRLSKDRLGAIWLECDPFHTGFLDREAFIKGMWRIDVELRREELERTGRAKRTGSVKSVK</sequence>
<feature type="compositionally biased region" description="Basic and acidic residues" evidence="1">
    <location>
        <begin position="91"/>
        <end position="100"/>
    </location>
</feature>
<keyword evidence="4" id="KW-1185">Reference proteome</keyword>
<feature type="region of interest" description="Disordered" evidence="1">
    <location>
        <begin position="84"/>
        <end position="112"/>
    </location>
</feature>
<reference evidence="3" key="1">
    <citation type="submission" date="2022-08" db="EMBL/GenBank/DDBJ databases">
        <title>A Global Phylogenomic Analysis of the Shiitake Genus Lentinula.</title>
        <authorList>
            <consortium name="DOE Joint Genome Institute"/>
            <person name="Sierra-Patev S."/>
            <person name="Min B."/>
            <person name="Naranjo-Ortiz M."/>
            <person name="Looney B."/>
            <person name="Konkel Z."/>
            <person name="Slot J.C."/>
            <person name="Sakamoto Y."/>
            <person name="Steenwyk J.L."/>
            <person name="Rokas A."/>
            <person name="Carro J."/>
            <person name="Camarero S."/>
            <person name="Ferreira P."/>
            <person name="Molpeceres G."/>
            <person name="Ruiz-Duenas F.J."/>
            <person name="Serrano A."/>
            <person name="Henrissat B."/>
            <person name="Drula E."/>
            <person name="Hughes K.W."/>
            <person name="Mata J.L."/>
            <person name="Ishikawa N.K."/>
            <person name="Vargas-Isla R."/>
            <person name="Ushijima S."/>
            <person name="Smith C.A."/>
            <person name="Ahrendt S."/>
            <person name="Andreopoulos W."/>
            <person name="He G."/>
            <person name="Labutti K."/>
            <person name="Lipzen A."/>
            <person name="Ng V."/>
            <person name="Riley R."/>
            <person name="Sandor L."/>
            <person name="Barry K."/>
            <person name="Martinez A.T."/>
            <person name="Xiao Y."/>
            <person name="Gibbons J.G."/>
            <person name="Terashima K."/>
            <person name="Grigoriev I.V."/>
            <person name="Hibbett D.S."/>
        </authorList>
    </citation>
    <scope>NUCLEOTIDE SEQUENCE</scope>
    <source>
        <strain evidence="3">JLM2183</strain>
    </source>
</reference>
<dbReference type="SUPFAM" id="SSF47473">
    <property type="entry name" value="EF-hand"/>
    <property type="match status" value="1"/>
</dbReference>
<feature type="non-terminal residue" evidence="3">
    <location>
        <position position="186"/>
    </location>
</feature>
<dbReference type="Gene3D" id="1.10.238.10">
    <property type="entry name" value="EF-hand"/>
    <property type="match status" value="1"/>
</dbReference>
<name>A0A9W9DKZ8_9AGAR</name>
<dbReference type="InterPro" id="IPR011992">
    <property type="entry name" value="EF-hand-dom_pair"/>
</dbReference>
<dbReference type="AlphaFoldDB" id="A0A9W9DKZ8"/>
<gene>
    <name evidence="3" type="ORF">J3R30DRAFT_3224675</name>
</gene>
<feature type="compositionally biased region" description="Polar residues" evidence="1">
    <location>
        <begin position="101"/>
        <end position="110"/>
    </location>
</feature>
<dbReference type="OrthoDB" id="10045710at2759"/>
<evidence type="ECO:0000313" key="4">
    <source>
        <dbReference type="Proteomes" id="UP001150266"/>
    </source>
</evidence>
<proteinExistence type="predicted"/>
<organism evidence="3 4">
    <name type="scientific">Lentinula aciculospora</name>
    <dbReference type="NCBI Taxonomy" id="153920"/>
    <lineage>
        <taxon>Eukaryota</taxon>
        <taxon>Fungi</taxon>
        <taxon>Dikarya</taxon>
        <taxon>Basidiomycota</taxon>
        <taxon>Agaricomycotina</taxon>
        <taxon>Agaricomycetes</taxon>
        <taxon>Agaricomycetidae</taxon>
        <taxon>Agaricales</taxon>
        <taxon>Marasmiineae</taxon>
        <taxon>Omphalotaceae</taxon>
        <taxon>Lentinula</taxon>
    </lineage>
</organism>
<feature type="domain" description="EH" evidence="2">
    <location>
        <begin position="111"/>
        <end position="158"/>
    </location>
</feature>
<comment type="caution">
    <text evidence="3">The sequence shown here is derived from an EMBL/GenBank/DDBJ whole genome shotgun (WGS) entry which is preliminary data.</text>
</comment>
<protein>
    <recommendedName>
        <fullName evidence="2">EH domain-containing protein</fullName>
    </recommendedName>
</protein>
<dbReference type="EMBL" id="JAOTPV010000014">
    <property type="protein sequence ID" value="KAJ4475689.1"/>
    <property type="molecule type" value="Genomic_DNA"/>
</dbReference>
<feature type="non-terminal residue" evidence="3">
    <location>
        <position position="1"/>
    </location>
</feature>
<evidence type="ECO:0000259" key="2">
    <source>
        <dbReference type="Pfam" id="PF12763"/>
    </source>
</evidence>
<evidence type="ECO:0000256" key="1">
    <source>
        <dbReference type="SAM" id="MobiDB-lite"/>
    </source>
</evidence>
<accession>A0A9W9DKZ8</accession>
<dbReference type="InterPro" id="IPR000261">
    <property type="entry name" value="EH_dom"/>
</dbReference>
<evidence type="ECO:0000313" key="3">
    <source>
        <dbReference type="EMBL" id="KAJ4475689.1"/>
    </source>
</evidence>